<dbReference type="Pfam" id="PF12894">
    <property type="entry name" value="ANAPC4_WD40"/>
    <property type="match status" value="1"/>
</dbReference>
<dbReference type="Pfam" id="PF00400">
    <property type="entry name" value="WD40"/>
    <property type="match status" value="1"/>
</dbReference>
<accession>A0A9P1H5Z9</accession>
<dbReference type="PANTHER" id="PTHR19879:SF1">
    <property type="entry name" value="CANNONBALL-RELATED"/>
    <property type="match status" value="1"/>
</dbReference>
<dbReference type="Proteomes" id="UP000838763">
    <property type="component" value="Unassembled WGS sequence"/>
</dbReference>
<keyword evidence="3" id="KW-1185">Reference proteome</keyword>
<sequence length="355" mass="39762">MITSRLSAYGTYVKTPGGRPRLSVDQDEIAASIRCTGFYFLTLISYGGIVIIWSTETCEELHRIRHGEWLAIGFRGKPVIVLDVASGHESEPRTVIRLDDRDRVDEGGDVFNSPEIARWHPNGSILFILYQDTTILAWSFVDDTQLEFGDTEAREMILNDDGTYILTSSNNGSVSVWGLPKLNLIYTLQSTEFVRDLAFSPDSQRIYDVRGSRCNVWAPEILVRVEELDEEERTNSLDETATSEVVSDVVFAEDQNKNGHVTALVCDNEDEFFCCGRDDGSVSIHDMSGGLRVRKVSIHSAHVDIVAIDWSSSRRFLASADDSGKVIAKRLKFKDDNKWAGYATCYPSQIQQNVA</sequence>
<comment type="caution">
    <text evidence="2">The sequence shown here is derived from an EMBL/GenBank/DDBJ whole genome shotgun (WGS) entry which is preliminary data.</text>
</comment>
<dbReference type="InterPro" id="IPR001680">
    <property type="entry name" value="WD40_rpt"/>
</dbReference>
<dbReference type="InterPro" id="IPR011044">
    <property type="entry name" value="Quino_amine_DH_bsu"/>
</dbReference>
<reference evidence="2" key="1">
    <citation type="submission" date="2022-11" db="EMBL/GenBank/DDBJ databases">
        <authorList>
            <person name="Scott C."/>
            <person name="Bruce N."/>
        </authorList>
    </citation>
    <scope>NUCLEOTIDE SEQUENCE</scope>
</reference>
<dbReference type="InterPro" id="IPR015943">
    <property type="entry name" value="WD40/YVTN_repeat-like_dom_sf"/>
</dbReference>
<dbReference type="GO" id="GO:0016251">
    <property type="term" value="F:RNA polymerase II general transcription initiation factor activity"/>
    <property type="evidence" value="ECO:0007669"/>
    <property type="project" value="TreeGrafter"/>
</dbReference>
<evidence type="ECO:0000313" key="3">
    <source>
        <dbReference type="Proteomes" id="UP000838763"/>
    </source>
</evidence>
<dbReference type="SUPFAM" id="SSF50969">
    <property type="entry name" value="YVTN repeat-like/Quinoprotein amine dehydrogenase"/>
    <property type="match status" value="1"/>
</dbReference>
<protein>
    <recommendedName>
        <fullName evidence="1">Anaphase-promoting complex subunit 4-like WD40 domain-containing protein</fullName>
    </recommendedName>
</protein>
<dbReference type="OrthoDB" id="1658288at2759"/>
<evidence type="ECO:0000313" key="2">
    <source>
        <dbReference type="EMBL" id="CAI4215924.1"/>
    </source>
</evidence>
<name>A0A9P1H5Z9_9PEZI</name>
<dbReference type="EMBL" id="CALLCH030000013">
    <property type="protein sequence ID" value="CAI4215924.1"/>
    <property type="molecule type" value="Genomic_DNA"/>
</dbReference>
<dbReference type="GO" id="GO:0005669">
    <property type="term" value="C:transcription factor TFIID complex"/>
    <property type="evidence" value="ECO:0007669"/>
    <property type="project" value="TreeGrafter"/>
</dbReference>
<dbReference type="InterPro" id="IPR024977">
    <property type="entry name" value="Apc4-like_WD40_dom"/>
</dbReference>
<dbReference type="PANTHER" id="PTHR19879">
    <property type="entry name" value="TRANSCRIPTION INITIATION FACTOR TFIID"/>
    <property type="match status" value="1"/>
</dbReference>
<dbReference type="SMART" id="SM00320">
    <property type="entry name" value="WD40"/>
    <property type="match status" value="4"/>
</dbReference>
<evidence type="ECO:0000259" key="1">
    <source>
        <dbReference type="Pfam" id="PF12894"/>
    </source>
</evidence>
<gene>
    <name evidence="2" type="ORF">PPNO1_LOCUS5598</name>
</gene>
<proteinExistence type="predicted"/>
<dbReference type="GO" id="GO:0006367">
    <property type="term" value="P:transcription initiation at RNA polymerase II promoter"/>
    <property type="evidence" value="ECO:0007669"/>
    <property type="project" value="TreeGrafter"/>
</dbReference>
<dbReference type="Gene3D" id="2.130.10.10">
    <property type="entry name" value="YVTN repeat-like/Quinoprotein amine dehydrogenase"/>
    <property type="match status" value="2"/>
</dbReference>
<feature type="domain" description="Anaphase-promoting complex subunit 4-like WD40" evidence="1">
    <location>
        <begin position="252"/>
        <end position="312"/>
    </location>
</feature>
<dbReference type="AlphaFoldDB" id="A0A9P1H5Z9"/>
<organism evidence="2 3">
    <name type="scientific">Parascedosporium putredinis</name>
    <dbReference type="NCBI Taxonomy" id="1442378"/>
    <lineage>
        <taxon>Eukaryota</taxon>
        <taxon>Fungi</taxon>
        <taxon>Dikarya</taxon>
        <taxon>Ascomycota</taxon>
        <taxon>Pezizomycotina</taxon>
        <taxon>Sordariomycetes</taxon>
        <taxon>Hypocreomycetidae</taxon>
        <taxon>Microascales</taxon>
        <taxon>Microascaceae</taxon>
        <taxon>Parascedosporium</taxon>
    </lineage>
</organism>